<dbReference type="PANTHER" id="PTHR33840">
    <property type="match status" value="1"/>
</dbReference>
<dbReference type="PANTHER" id="PTHR33840:SF1">
    <property type="entry name" value="TLE1 PHOSPHOLIPASE DOMAIN-CONTAINING PROTEIN"/>
    <property type="match status" value="1"/>
</dbReference>
<dbReference type="Pfam" id="PF09994">
    <property type="entry name" value="T6SS_Tle1-like_cat"/>
    <property type="match status" value="1"/>
</dbReference>
<protein>
    <recommendedName>
        <fullName evidence="1">T6SS Phospholipase effector Tle1-like catalytic domain-containing protein</fullName>
    </recommendedName>
</protein>
<dbReference type="AlphaFoldDB" id="W8RP89"/>
<accession>W8RP89</accession>
<dbReference type="RefSeq" id="WP_025240024.1">
    <property type="nucleotide sequence ID" value="NZ_CP007441.1"/>
</dbReference>
<sequence length="516" mass="57347">MSGYVPNIPRAKRDAELKDVQPVDIHAERWTEYERHSSQPAKSPEKIQLALRIGVFFDGTLNNATNAALGLACGAHHPIAAEDLNSNCKPYMAEPDSSYGNDVTNVRKLMDLYWATSTLEGEAPNKRGYRKLYVDGAGTEAGNQDSDLGAAAGRGGTGVAGQVQDAFNRISELIQSTHQDYPDHEICSLTFDTFGFSRGAAAARHFANEVVKGKQGFLGAALQSNVRVFNKDFVDHYGRDINISFIGLFDTVASVGGLKNLGNIRSSITPWLNLYLSRKYFANVVQLVARDEIRANFPLSEVSPDHPEIILPGVHSDIGGGYLDDAEERVMVSPMQALVVAQRIDVTTTSIYQDAAEARQRMIAEGWPPAMLEIVTPEAQLLPVDPRDRLAPRQKRVYAGLQLKRRVSNALSIVYFRVMYELARRNGVRFEDIPDELHYLLPGDLTDLCSRFIQGNYSLNYDEEALLKRRYIHASAHWNNPQGKRTPSGLKVLYINAPNEGGVRNRHPHAPNWTLF</sequence>
<reference evidence="3" key="1">
    <citation type="journal article" date="2014" name="Genome Announc.">
        <title>Complete Genome Sequence of the Highly Transformable Pseudomonas stutzeri Strain 28a24.</title>
        <authorList>
            <person name="Smith B.A."/>
            <person name="Dougherty K.M."/>
            <person name="Baltrus D.A."/>
        </authorList>
    </citation>
    <scope>NUCLEOTIDE SEQUENCE [LARGE SCALE GENOMIC DNA]</scope>
    <source>
        <strain evidence="3">28a24</strain>
    </source>
</reference>
<reference evidence="2 3" key="2">
    <citation type="submission" date="2014-03" db="EMBL/GenBank/DDBJ databases">
        <authorList>
            <person name="Baltrus D."/>
            <person name="Dougherty K."/>
        </authorList>
    </citation>
    <scope>NUCLEOTIDE SEQUENCE</scope>
    <source>
        <strain evidence="2 3">28a24</strain>
    </source>
</reference>
<evidence type="ECO:0000259" key="1">
    <source>
        <dbReference type="Pfam" id="PF09994"/>
    </source>
</evidence>
<dbReference type="Proteomes" id="UP000019522">
    <property type="component" value="Chromosome"/>
</dbReference>
<dbReference type="OrthoDB" id="4378831at2"/>
<name>W8RP89_STUST</name>
<evidence type="ECO:0000313" key="2">
    <source>
        <dbReference type="EMBL" id="AHL73836.1"/>
    </source>
</evidence>
<evidence type="ECO:0000313" key="3">
    <source>
        <dbReference type="Proteomes" id="UP000019522"/>
    </source>
</evidence>
<dbReference type="PATRIC" id="fig|316.77.peg.301"/>
<feature type="domain" description="T6SS Phospholipase effector Tle1-like catalytic" evidence="1">
    <location>
        <begin position="230"/>
        <end position="328"/>
    </location>
</feature>
<gene>
    <name evidence="2" type="ORF">CH92_01485</name>
</gene>
<proteinExistence type="predicted"/>
<dbReference type="KEGG" id="pstt:CH92_01485"/>
<organism evidence="2 3">
    <name type="scientific">Stutzerimonas stutzeri</name>
    <name type="common">Pseudomonas stutzeri</name>
    <dbReference type="NCBI Taxonomy" id="316"/>
    <lineage>
        <taxon>Bacteria</taxon>
        <taxon>Pseudomonadati</taxon>
        <taxon>Pseudomonadota</taxon>
        <taxon>Gammaproteobacteria</taxon>
        <taxon>Pseudomonadales</taxon>
        <taxon>Pseudomonadaceae</taxon>
        <taxon>Stutzerimonas</taxon>
    </lineage>
</organism>
<dbReference type="EMBL" id="CP007441">
    <property type="protein sequence ID" value="AHL73836.1"/>
    <property type="molecule type" value="Genomic_DNA"/>
</dbReference>
<dbReference type="InterPro" id="IPR018712">
    <property type="entry name" value="Tle1-like_cat"/>
</dbReference>